<reference evidence="3 4" key="1">
    <citation type="submission" date="2019-05" db="EMBL/GenBank/DDBJ databases">
        <title>Emergence of the Ug99 lineage of the wheat stem rust pathogen through somatic hybridization.</title>
        <authorList>
            <person name="Li F."/>
            <person name="Upadhyaya N.M."/>
            <person name="Sperschneider J."/>
            <person name="Matny O."/>
            <person name="Nguyen-Phuc H."/>
            <person name="Mago R."/>
            <person name="Raley C."/>
            <person name="Miller M.E."/>
            <person name="Silverstein K.A.T."/>
            <person name="Henningsen E."/>
            <person name="Hirsch C.D."/>
            <person name="Visser B."/>
            <person name="Pretorius Z.A."/>
            <person name="Steffenson B.J."/>
            <person name="Schwessinger B."/>
            <person name="Dodds P.N."/>
            <person name="Figueroa M."/>
        </authorList>
    </citation>
    <scope>NUCLEOTIDE SEQUENCE [LARGE SCALE GENOMIC DNA]</scope>
    <source>
        <strain evidence="2">21-0</strain>
        <strain evidence="1 4">Ug99</strain>
    </source>
</reference>
<evidence type="ECO:0000313" key="1">
    <source>
        <dbReference type="EMBL" id="KAA1083306.1"/>
    </source>
</evidence>
<dbReference type="AlphaFoldDB" id="A0A5B0N426"/>
<accession>A0A5B0N426</accession>
<organism evidence="1 4">
    <name type="scientific">Puccinia graminis f. sp. tritici</name>
    <dbReference type="NCBI Taxonomy" id="56615"/>
    <lineage>
        <taxon>Eukaryota</taxon>
        <taxon>Fungi</taxon>
        <taxon>Dikarya</taxon>
        <taxon>Basidiomycota</taxon>
        <taxon>Pucciniomycotina</taxon>
        <taxon>Pucciniomycetes</taxon>
        <taxon>Pucciniales</taxon>
        <taxon>Pucciniaceae</taxon>
        <taxon>Puccinia</taxon>
    </lineage>
</organism>
<evidence type="ECO:0000313" key="3">
    <source>
        <dbReference type="Proteomes" id="UP000324748"/>
    </source>
</evidence>
<keyword evidence="3" id="KW-1185">Reference proteome</keyword>
<sequence length="320" mass="37153">MKELRGTLPEGSEPLKTIVHKHTRLLLGVEGTDLKTLPLQPNVDEQDLAVQRGKNLGFNQPHPTAPASSSNHTHAYKSWLQTQLRDLGLTRFTFDWESSWKHPFNQLMDLIFYQTLHMALHSGEYNNHPWSPTHETHAIISAFLERYFFHLQTQWKLLQKNGENALDAQKARNRALKMRARICERRQQWCDENGYPELAAQFNNPAVCSDTEEIVVNGVTKHRKLKLNWRSDGFSALVKKIDHEIQVGTLIGKSRRKKQFISREDGEKEELTPRIPEKLSKQVYKEEWLEVLTPGTIENLKIKNVQIMTQDFKPYTSHAM</sequence>
<dbReference type="OrthoDB" id="2501705at2759"/>
<evidence type="ECO:0000313" key="4">
    <source>
        <dbReference type="Proteomes" id="UP000325313"/>
    </source>
</evidence>
<comment type="caution">
    <text evidence="1">The sequence shown here is derived from an EMBL/GenBank/DDBJ whole genome shotgun (WGS) entry which is preliminary data.</text>
</comment>
<dbReference type="Proteomes" id="UP000325313">
    <property type="component" value="Unassembled WGS sequence"/>
</dbReference>
<protein>
    <submittedName>
        <fullName evidence="1">Uncharacterized protein</fullName>
    </submittedName>
</protein>
<proteinExistence type="predicted"/>
<evidence type="ECO:0000313" key="2">
    <source>
        <dbReference type="EMBL" id="KAA1094207.1"/>
    </source>
</evidence>
<gene>
    <name evidence="2" type="ORF">PGT21_013375</name>
    <name evidence="1" type="ORF">PGTUg99_026139</name>
</gene>
<dbReference type="EMBL" id="VSWC01000079">
    <property type="protein sequence ID" value="KAA1094207.1"/>
    <property type="molecule type" value="Genomic_DNA"/>
</dbReference>
<dbReference type="EMBL" id="VDEP01000438">
    <property type="protein sequence ID" value="KAA1083306.1"/>
    <property type="molecule type" value="Genomic_DNA"/>
</dbReference>
<name>A0A5B0N426_PUCGR</name>
<dbReference type="Proteomes" id="UP000324748">
    <property type="component" value="Unassembled WGS sequence"/>
</dbReference>